<dbReference type="InterPro" id="IPR023187">
    <property type="entry name" value="Tscrpt_reg_MarR-type_CS"/>
</dbReference>
<dbReference type="STRING" id="334253.SAMN04487943_105124"/>
<evidence type="ECO:0000256" key="7">
    <source>
        <dbReference type="ARBA" id="ARBA00046337"/>
    </source>
</evidence>
<dbReference type="EMBL" id="FOTR01000005">
    <property type="protein sequence ID" value="SFL92698.1"/>
    <property type="molecule type" value="Genomic_DNA"/>
</dbReference>
<dbReference type="GO" id="GO:0005737">
    <property type="term" value="C:cytoplasm"/>
    <property type="evidence" value="ECO:0007669"/>
    <property type="project" value="UniProtKB-SubCell"/>
</dbReference>
<dbReference type="OrthoDB" id="9807800at2"/>
<dbReference type="PANTHER" id="PTHR42756">
    <property type="entry name" value="TRANSCRIPTIONAL REGULATOR, MARR"/>
    <property type="match status" value="1"/>
</dbReference>
<dbReference type="Pfam" id="PF22381">
    <property type="entry name" value="Staph_reg_Sar_Rot"/>
    <property type="match status" value="1"/>
</dbReference>
<keyword evidence="12" id="KW-1185">Reference proteome</keyword>
<comment type="similarity">
    <text evidence="7">Belongs to the SarZ family.</text>
</comment>
<dbReference type="GO" id="GO:0003677">
    <property type="term" value="F:DNA binding"/>
    <property type="evidence" value="ECO:0007669"/>
    <property type="project" value="UniProtKB-KW"/>
</dbReference>
<comment type="subcellular location">
    <subcellularLocation>
        <location evidence="1">Cytoplasm</location>
    </subcellularLocation>
</comment>
<name>A0A1I4LNL8_9BACI</name>
<keyword evidence="3" id="KW-0843">Virulence</keyword>
<dbReference type="Proteomes" id="UP000198565">
    <property type="component" value="Unassembled WGS sequence"/>
</dbReference>
<dbReference type="InterPro" id="IPR055166">
    <property type="entry name" value="Transc_reg_Sar_Rot_HTH"/>
</dbReference>
<evidence type="ECO:0000256" key="9">
    <source>
        <dbReference type="ARBA" id="ARBA00047207"/>
    </source>
</evidence>
<dbReference type="PANTHER" id="PTHR42756:SF1">
    <property type="entry name" value="TRANSCRIPTIONAL REPRESSOR OF EMRAB OPERON"/>
    <property type="match status" value="1"/>
</dbReference>
<sequence>MKQKRNDSDRAVYEKELSAADLHPVSFAIFALARSHRALAGQMLREVGLFAGQEILLMQLWDQDGQSQNCLGRTLRLDHSTIAKSVRRLEDTGLVTRSRSEEDGRVTIVSLTQAGQDLKTKVTDVWSRLENLTTEGLTEQEKELFITLSQKVASNVDTALDNS</sequence>
<dbReference type="AlphaFoldDB" id="A0A1I4LNL8"/>
<dbReference type="PROSITE" id="PS50995">
    <property type="entry name" value="HTH_MARR_2"/>
    <property type="match status" value="1"/>
</dbReference>
<feature type="domain" description="HTH marR-type" evidence="10">
    <location>
        <begin position="22"/>
        <end position="154"/>
    </location>
</feature>
<organism evidence="11 12">
    <name type="scientific">Gracilibacillus orientalis</name>
    <dbReference type="NCBI Taxonomy" id="334253"/>
    <lineage>
        <taxon>Bacteria</taxon>
        <taxon>Bacillati</taxon>
        <taxon>Bacillota</taxon>
        <taxon>Bacilli</taxon>
        <taxon>Bacillales</taxon>
        <taxon>Bacillaceae</taxon>
        <taxon>Gracilibacillus</taxon>
    </lineage>
</organism>
<dbReference type="InterPro" id="IPR000835">
    <property type="entry name" value="HTH_MarR-typ"/>
</dbReference>
<accession>A0A1I4LNL8</accession>
<evidence type="ECO:0000256" key="5">
    <source>
        <dbReference type="ARBA" id="ARBA00023163"/>
    </source>
</evidence>
<dbReference type="GO" id="GO:0003700">
    <property type="term" value="F:DNA-binding transcription factor activity"/>
    <property type="evidence" value="ECO:0007669"/>
    <property type="project" value="InterPro"/>
</dbReference>
<evidence type="ECO:0000256" key="3">
    <source>
        <dbReference type="ARBA" id="ARBA00023026"/>
    </source>
</evidence>
<evidence type="ECO:0000313" key="12">
    <source>
        <dbReference type="Proteomes" id="UP000198565"/>
    </source>
</evidence>
<dbReference type="SMART" id="SM00347">
    <property type="entry name" value="HTH_MARR"/>
    <property type="match status" value="1"/>
</dbReference>
<evidence type="ECO:0000256" key="2">
    <source>
        <dbReference type="ARBA" id="ARBA00023015"/>
    </source>
</evidence>
<gene>
    <name evidence="11" type="ORF">SAMN04487943_105124</name>
</gene>
<evidence type="ECO:0000256" key="8">
    <source>
        <dbReference type="ARBA" id="ARBA00047188"/>
    </source>
</evidence>
<evidence type="ECO:0000256" key="1">
    <source>
        <dbReference type="ARBA" id="ARBA00004496"/>
    </source>
</evidence>
<keyword evidence="2" id="KW-0805">Transcription regulation</keyword>
<protein>
    <recommendedName>
        <fullName evidence="6">HTH-type transcriptional regulator MgrA</fullName>
    </recommendedName>
    <alternativeName>
        <fullName evidence="8">HTH-type transcriptional regulator SarZ</fullName>
    </alternativeName>
    <alternativeName>
        <fullName evidence="9">Staphylococcal accessory regulator Z</fullName>
    </alternativeName>
</protein>
<dbReference type="PRINTS" id="PR00598">
    <property type="entry name" value="HTHMARR"/>
</dbReference>
<evidence type="ECO:0000256" key="6">
    <source>
        <dbReference type="ARBA" id="ARBA00040307"/>
    </source>
</evidence>
<evidence type="ECO:0000259" key="10">
    <source>
        <dbReference type="PROSITE" id="PS50995"/>
    </source>
</evidence>
<evidence type="ECO:0000313" key="11">
    <source>
        <dbReference type="EMBL" id="SFL92698.1"/>
    </source>
</evidence>
<reference evidence="12" key="1">
    <citation type="submission" date="2016-10" db="EMBL/GenBank/DDBJ databases">
        <authorList>
            <person name="Varghese N."/>
            <person name="Submissions S."/>
        </authorList>
    </citation>
    <scope>NUCLEOTIDE SEQUENCE [LARGE SCALE GENOMIC DNA]</scope>
    <source>
        <strain evidence="12">CGMCC 1.4250</strain>
    </source>
</reference>
<dbReference type="InterPro" id="IPR036388">
    <property type="entry name" value="WH-like_DNA-bd_sf"/>
</dbReference>
<proteinExistence type="inferred from homology"/>
<keyword evidence="4 11" id="KW-0238">DNA-binding</keyword>
<evidence type="ECO:0000256" key="4">
    <source>
        <dbReference type="ARBA" id="ARBA00023125"/>
    </source>
</evidence>
<dbReference type="PROSITE" id="PS01117">
    <property type="entry name" value="HTH_MARR_1"/>
    <property type="match status" value="1"/>
</dbReference>
<dbReference type="InterPro" id="IPR036390">
    <property type="entry name" value="WH_DNA-bd_sf"/>
</dbReference>
<keyword evidence="5" id="KW-0804">Transcription</keyword>
<dbReference type="SUPFAM" id="SSF46785">
    <property type="entry name" value="Winged helix' DNA-binding domain"/>
    <property type="match status" value="1"/>
</dbReference>
<dbReference type="Gene3D" id="1.10.10.10">
    <property type="entry name" value="Winged helix-like DNA-binding domain superfamily/Winged helix DNA-binding domain"/>
    <property type="match status" value="1"/>
</dbReference>
<dbReference type="RefSeq" id="WP_091483691.1">
    <property type="nucleotide sequence ID" value="NZ_FOTR01000005.1"/>
</dbReference>